<keyword evidence="3" id="KW-1185">Reference proteome</keyword>
<feature type="transmembrane region" description="Helical" evidence="1">
    <location>
        <begin position="7"/>
        <end position="28"/>
    </location>
</feature>
<evidence type="ECO:0000313" key="3">
    <source>
        <dbReference type="Proteomes" id="UP000037393"/>
    </source>
</evidence>
<gene>
    <name evidence="2" type="ORF">GM31_21825</name>
</gene>
<dbReference type="EMBL" id="JNGI01000007">
    <property type="protein sequence ID" value="KNC95754.1"/>
    <property type="molecule type" value="Genomic_DNA"/>
</dbReference>
<reference evidence="2 3" key="1">
    <citation type="journal article" date="2015" name="Appl. Environ. Microbiol.">
        <title>The Enterobacterium Trabulsiella odontotermitis Presents Novel Adaptations Related to Its Association with Fungus-Growing Termites.</title>
        <authorList>
            <person name="Sapountzis P."/>
            <person name="Gruntjes T."/>
            <person name="Otani S."/>
            <person name="Estevez J."/>
            <person name="da Costa R.R."/>
            <person name="Plunkett G.3rd."/>
            <person name="Perna N.T."/>
            <person name="Poulsen M."/>
        </authorList>
    </citation>
    <scope>NUCLEOTIDE SEQUENCE [LARGE SCALE GENOMIC DNA]</scope>
    <source>
        <strain evidence="2 3">12</strain>
    </source>
</reference>
<comment type="caution">
    <text evidence="2">The sequence shown here is derived from an EMBL/GenBank/DDBJ whole genome shotgun (WGS) entry which is preliminary data.</text>
</comment>
<keyword evidence="1" id="KW-1133">Transmembrane helix</keyword>
<dbReference type="Proteomes" id="UP000037393">
    <property type="component" value="Unassembled WGS sequence"/>
</dbReference>
<feature type="transmembrane region" description="Helical" evidence="1">
    <location>
        <begin position="34"/>
        <end position="55"/>
    </location>
</feature>
<proteinExistence type="predicted"/>
<dbReference type="AlphaFoldDB" id="A0A0L0H456"/>
<evidence type="ECO:0000313" key="2">
    <source>
        <dbReference type="EMBL" id="KNC95754.1"/>
    </source>
</evidence>
<keyword evidence="1" id="KW-0472">Membrane</keyword>
<name>A0A0L0H456_9ENTR</name>
<sequence>MLAKSSFTALSPTGISFIASGLPLGILINILRKLPTPLLCSIFSLIAFSISRLIFGSEVKKMNPICAPFRK</sequence>
<keyword evidence="1" id="KW-0812">Transmembrane</keyword>
<protein>
    <submittedName>
        <fullName evidence="2">Uncharacterized protein</fullName>
    </submittedName>
</protein>
<evidence type="ECO:0000256" key="1">
    <source>
        <dbReference type="SAM" id="Phobius"/>
    </source>
</evidence>
<accession>A0A0L0H456</accession>
<organism evidence="2 3">
    <name type="scientific">Trabulsiella odontotermitis</name>
    <dbReference type="NCBI Taxonomy" id="379893"/>
    <lineage>
        <taxon>Bacteria</taxon>
        <taxon>Pseudomonadati</taxon>
        <taxon>Pseudomonadota</taxon>
        <taxon>Gammaproteobacteria</taxon>
        <taxon>Enterobacterales</taxon>
        <taxon>Enterobacteriaceae</taxon>
        <taxon>Trabulsiella</taxon>
    </lineage>
</organism>